<evidence type="ECO:0000256" key="2">
    <source>
        <dbReference type="SAM" id="MobiDB-lite"/>
    </source>
</evidence>
<sequence>MNDYRQRINLNRRMEPSTTSMGKFFSNRLRDSLHYGGALTTNERENFDQTTADYEATPEPPISLYDVNRPIVTPSSTSSTNETYFTHTTPDIHKFSRRVELSSGYNILKNRTSSRPTRLPTYLQGRTPLAQLNPLPTTITINNTDDNRQRRLSYTDHDRAQYLAYNQQLLQKFHIDGTRRPFSSDSPLPPPLPLPPSVTTTTTTTTSNSYFTSSAPPVHNRTAYEPIEPLKLVSTQEDNSIADLSRELRAAAYPTTRKSSNHSPTRETSPNTARYSTRINSKRIPPPRSLPKIHINEQQQQQQQQQQQTSISNMKIAHFYHHHESEKNPSITEDRLQSSSAASLLLDQFFNSELTPPKDTTTTTIQTHEMISIGNEKPHREHSQPTAILMRNSSISNSADDTTMSFVSKYARLAPIVSSQTFSTNRNSSIIPIDDNISNMNRSLNIEINHHEQNFDTLHDLSSFHNETTIITDDLLQTSEIIHTDSITDENEENYSYVPLKEQIKSINHIPLLELDELETNSDISESQFVPIIYAKELANEIDLLQKAHLLKQQQRSIAMDNENERINDNNSVPPPANMELLNFETLEEEFSILQQQQQHQDEENTPLPSPRIPSTMMEISSSSPITIKPESSPIPLSENETSLTNILQHSILIHNRSSPWFKLPTELWFKILPYLNTNELNNFSYVCKRFYLLVQHQACCHRIIINRRKELEQLWFDNISRRQPISLAFIECRQQNLENSQQQIQNNCENIKWFEFFQTIGTNLIDFTMTGCYHEPFTPNTLLPIIVKTCPNLLSLNLRWNNITESTLNHLITYSQFIHLHTLDLTGCQILDDTLLINIFIRTEIDFHLKKLILHACTNITWIGLDTIAICIPNLIHLNISRCIGLRNLSLHQYLTCFHYWPKLEYIDFGQLITLNDQDLTIVFDNCKYLNSLILDDCINLTDQTLNRLTSDFHMISLSNCTTIDMNIFLNLNEQCPNLHTINLNSIQNFNDNCLLKWSEKPLIHLKIFILDNCTECTINGIEKFLEKHSNLRKLSLNGNVISNEIEQQTLEQKFPNIKFVFQ</sequence>
<dbReference type="Pfam" id="PF12937">
    <property type="entry name" value="F-box-like"/>
    <property type="match status" value="1"/>
</dbReference>
<feature type="region of interest" description="Disordered" evidence="2">
    <location>
        <begin position="253"/>
        <end position="290"/>
    </location>
</feature>
<feature type="compositionally biased region" description="Polar residues" evidence="2">
    <location>
        <begin position="256"/>
        <end position="279"/>
    </location>
</feature>
<dbReference type="PROSITE" id="PS50181">
    <property type="entry name" value="FBOX"/>
    <property type="match status" value="1"/>
</dbReference>
<dbReference type="GO" id="GO:0031146">
    <property type="term" value="P:SCF-dependent proteasomal ubiquitin-dependent protein catabolic process"/>
    <property type="evidence" value="ECO:0007669"/>
    <property type="project" value="TreeGrafter"/>
</dbReference>
<reference evidence="4" key="1">
    <citation type="submission" date="2021-02" db="EMBL/GenBank/DDBJ databases">
        <authorList>
            <person name="Nowell W R."/>
        </authorList>
    </citation>
    <scope>NUCLEOTIDE SEQUENCE</scope>
</reference>
<evidence type="ECO:0000313" key="5">
    <source>
        <dbReference type="Proteomes" id="UP000663823"/>
    </source>
</evidence>
<dbReference type="AlphaFoldDB" id="A0A818IDU3"/>
<feature type="compositionally biased region" description="Pro residues" evidence="2">
    <location>
        <begin position="187"/>
        <end position="196"/>
    </location>
</feature>
<dbReference type="InterPro" id="IPR006553">
    <property type="entry name" value="Leu-rich_rpt_Cys-con_subtyp"/>
</dbReference>
<dbReference type="PANTHER" id="PTHR13318:SF95">
    <property type="entry name" value="F-BOX PROTEIN YLR352W"/>
    <property type="match status" value="1"/>
</dbReference>
<feature type="domain" description="F-box" evidence="3">
    <location>
        <begin position="658"/>
        <end position="708"/>
    </location>
</feature>
<feature type="region of interest" description="Disordered" evidence="2">
    <location>
        <begin position="178"/>
        <end position="217"/>
    </location>
</feature>
<gene>
    <name evidence="4" type="ORF">OTI717_LOCUS2851</name>
</gene>
<dbReference type="SMART" id="SM00256">
    <property type="entry name" value="FBOX"/>
    <property type="match status" value="1"/>
</dbReference>
<dbReference type="Proteomes" id="UP000663823">
    <property type="component" value="Unassembled WGS sequence"/>
</dbReference>
<dbReference type="InterPro" id="IPR032675">
    <property type="entry name" value="LRR_dom_sf"/>
</dbReference>
<keyword evidence="1" id="KW-0833">Ubl conjugation pathway</keyword>
<dbReference type="SUPFAM" id="SSF81383">
    <property type="entry name" value="F-box domain"/>
    <property type="match status" value="1"/>
</dbReference>
<evidence type="ECO:0000259" key="3">
    <source>
        <dbReference type="PROSITE" id="PS50181"/>
    </source>
</evidence>
<organism evidence="4 5">
    <name type="scientific">Rotaria sordida</name>
    <dbReference type="NCBI Taxonomy" id="392033"/>
    <lineage>
        <taxon>Eukaryota</taxon>
        <taxon>Metazoa</taxon>
        <taxon>Spiralia</taxon>
        <taxon>Gnathifera</taxon>
        <taxon>Rotifera</taxon>
        <taxon>Eurotatoria</taxon>
        <taxon>Bdelloidea</taxon>
        <taxon>Philodinida</taxon>
        <taxon>Philodinidae</taxon>
        <taxon>Rotaria</taxon>
    </lineage>
</organism>
<dbReference type="GO" id="GO:0019005">
    <property type="term" value="C:SCF ubiquitin ligase complex"/>
    <property type="evidence" value="ECO:0007669"/>
    <property type="project" value="TreeGrafter"/>
</dbReference>
<name>A0A818IDU3_9BILA</name>
<evidence type="ECO:0000313" key="4">
    <source>
        <dbReference type="EMBL" id="CAF3521941.1"/>
    </source>
</evidence>
<evidence type="ECO:0000256" key="1">
    <source>
        <dbReference type="ARBA" id="ARBA00022786"/>
    </source>
</evidence>
<dbReference type="InterPro" id="IPR036047">
    <property type="entry name" value="F-box-like_dom_sf"/>
</dbReference>
<dbReference type="EMBL" id="CAJOAX010000145">
    <property type="protein sequence ID" value="CAF3521941.1"/>
    <property type="molecule type" value="Genomic_DNA"/>
</dbReference>
<dbReference type="SUPFAM" id="SSF52047">
    <property type="entry name" value="RNI-like"/>
    <property type="match status" value="1"/>
</dbReference>
<dbReference type="PANTHER" id="PTHR13318">
    <property type="entry name" value="PARTNER OF PAIRED, ISOFORM B-RELATED"/>
    <property type="match status" value="1"/>
</dbReference>
<protein>
    <recommendedName>
        <fullName evidence="3">F-box domain-containing protein</fullName>
    </recommendedName>
</protein>
<dbReference type="SMART" id="SM00367">
    <property type="entry name" value="LRR_CC"/>
    <property type="match status" value="5"/>
</dbReference>
<dbReference type="Gene3D" id="3.80.10.10">
    <property type="entry name" value="Ribonuclease Inhibitor"/>
    <property type="match status" value="2"/>
</dbReference>
<accession>A0A818IDU3</accession>
<proteinExistence type="predicted"/>
<feature type="compositionally biased region" description="Low complexity" evidence="2">
    <location>
        <begin position="197"/>
        <end position="214"/>
    </location>
</feature>
<comment type="caution">
    <text evidence="4">The sequence shown here is derived from an EMBL/GenBank/DDBJ whole genome shotgun (WGS) entry which is preliminary data.</text>
</comment>
<dbReference type="InterPro" id="IPR001810">
    <property type="entry name" value="F-box_dom"/>
</dbReference>